<organism evidence="1 2">
    <name type="scientific">Ferruginibacter yonginensis</name>
    <dbReference type="NCBI Taxonomy" id="1310416"/>
    <lineage>
        <taxon>Bacteria</taxon>
        <taxon>Pseudomonadati</taxon>
        <taxon>Bacteroidota</taxon>
        <taxon>Chitinophagia</taxon>
        <taxon>Chitinophagales</taxon>
        <taxon>Chitinophagaceae</taxon>
        <taxon>Ferruginibacter</taxon>
    </lineage>
</organism>
<proteinExistence type="predicted"/>
<reference evidence="2" key="1">
    <citation type="journal article" date="2019" name="Int. J. Syst. Evol. Microbiol.">
        <title>The Global Catalogue of Microorganisms (GCM) 10K type strain sequencing project: providing services to taxonomists for standard genome sequencing and annotation.</title>
        <authorList>
            <consortium name="The Broad Institute Genomics Platform"/>
            <consortium name="The Broad Institute Genome Sequencing Center for Infectious Disease"/>
            <person name="Wu L."/>
            <person name="Ma J."/>
        </authorList>
    </citation>
    <scope>NUCLEOTIDE SEQUENCE [LARGE SCALE GENOMIC DNA]</scope>
    <source>
        <strain evidence="2">CECT 8289</strain>
    </source>
</reference>
<dbReference type="RefSeq" id="WP_379707443.1">
    <property type="nucleotide sequence ID" value="NZ_JBHSCZ010000001.1"/>
</dbReference>
<accession>A0ABV8QPG9</accession>
<comment type="caution">
    <text evidence="1">The sequence shown here is derived from an EMBL/GenBank/DDBJ whole genome shotgun (WGS) entry which is preliminary data.</text>
</comment>
<evidence type="ECO:0000313" key="1">
    <source>
        <dbReference type="EMBL" id="MFC4262081.1"/>
    </source>
</evidence>
<gene>
    <name evidence="1" type="ORF">ACFOWM_04270</name>
</gene>
<protein>
    <submittedName>
        <fullName evidence="1">Uncharacterized protein</fullName>
    </submittedName>
</protein>
<dbReference type="EMBL" id="JBHSCZ010000001">
    <property type="protein sequence ID" value="MFC4262081.1"/>
    <property type="molecule type" value="Genomic_DNA"/>
</dbReference>
<dbReference type="InterPro" id="IPR013783">
    <property type="entry name" value="Ig-like_fold"/>
</dbReference>
<evidence type="ECO:0000313" key="2">
    <source>
        <dbReference type="Proteomes" id="UP001595907"/>
    </source>
</evidence>
<dbReference type="Proteomes" id="UP001595907">
    <property type="component" value="Unassembled WGS sequence"/>
</dbReference>
<sequence length="355" mass="40311">MKKSILFLIFSSWFLYVKSQFTIQPVLPLAGIIQKSNLWNVAIINTSTTTIECRLELILRNRINGLEVLTATTANIQLQAGAKQFNVSQLQPIQYNNVVNNINVRTDELLPIGDYTACYRLTGDKNILAEECISFDIEPLSPPILITPVDASQLINSPTQLTWLPPSPFNLFNRLSYEINIVELLVGQKPVEAVQQNIPFYSASNIPTNQLSLMGLGLPFEKEKTYAWQVQARDDYNYAGKSDVFVFTIHEEKKENHLVNGYYLQISDEQKGTYGIVGDTLHIKYFSNYTDYDATILFIDEKGNTIKSLQQKITQGDNYLDFSLSKKFKANHIYSINIVDKNKQSHTLTFSTPSK</sequence>
<name>A0ABV8QPG9_9BACT</name>
<keyword evidence="2" id="KW-1185">Reference proteome</keyword>
<dbReference type="Gene3D" id="2.60.40.10">
    <property type="entry name" value="Immunoglobulins"/>
    <property type="match status" value="1"/>
</dbReference>